<organism evidence="3 4">
    <name type="scientific">Paramecium primaurelia</name>
    <dbReference type="NCBI Taxonomy" id="5886"/>
    <lineage>
        <taxon>Eukaryota</taxon>
        <taxon>Sar</taxon>
        <taxon>Alveolata</taxon>
        <taxon>Ciliophora</taxon>
        <taxon>Intramacronucleata</taxon>
        <taxon>Oligohymenophorea</taxon>
        <taxon>Peniculida</taxon>
        <taxon>Parameciidae</taxon>
        <taxon>Paramecium</taxon>
    </lineage>
</organism>
<protein>
    <recommendedName>
        <fullName evidence="2">H-type lectin domain-containing protein</fullName>
    </recommendedName>
</protein>
<dbReference type="GO" id="GO:0030246">
    <property type="term" value="F:carbohydrate binding"/>
    <property type="evidence" value="ECO:0007669"/>
    <property type="project" value="InterPro"/>
</dbReference>
<feature type="chain" id="PRO_5035754881" description="H-type lectin domain-containing protein" evidence="1">
    <location>
        <begin position="22"/>
        <end position="342"/>
    </location>
</feature>
<sequence>MNFRFLILLITITFAYDKVKAEQQIEKSITLEDEKLIQDITFTEPFLETPVIYITLTKISMVSQKYGFEIDVTEVNTKGFKLIYKKYINDPITLQVQWLAIFDPRVEVAYYTSFKQQLIVPVYEDNFVYSIIGVQGSSSQVGIQVQKIVNGNAYLQITNSVKMIKLCIISGSKHALYPKFIPFSVQNNHPWVKEQKGKAFISFSYDLNVDKPILIGGITEFLFKSQSIKIQLQNIKYDDKVLAEIGTWNDAQLVQAQVSILAYIIDEDLIISDKNCVELFEQCYFQGKTIKICKEGDAQNLGTEFKFKSFIVPRYKQFELINNKDVQQLMGIESCVDEIILK</sequence>
<dbReference type="AlphaFoldDB" id="A0A8S1LN65"/>
<reference evidence="3" key="1">
    <citation type="submission" date="2021-01" db="EMBL/GenBank/DDBJ databases">
        <authorList>
            <consortium name="Genoscope - CEA"/>
            <person name="William W."/>
        </authorList>
    </citation>
    <scope>NUCLEOTIDE SEQUENCE</scope>
</reference>
<keyword evidence="1" id="KW-0732">Signal</keyword>
<dbReference type="Pfam" id="PF09458">
    <property type="entry name" value="H_lectin"/>
    <property type="match status" value="1"/>
</dbReference>
<dbReference type="InterPro" id="IPR019019">
    <property type="entry name" value="H-type_lectin_domain"/>
</dbReference>
<accession>A0A8S1LN65</accession>
<proteinExistence type="predicted"/>
<dbReference type="EMBL" id="CAJJDM010000037">
    <property type="protein sequence ID" value="CAD8065986.1"/>
    <property type="molecule type" value="Genomic_DNA"/>
</dbReference>
<dbReference type="GO" id="GO:0007155">
    <property type="term" value="P:cell adhesion"/>
    <property type="evidence" value="ECO:0007669"/>
    <property type="project" value="InterPro"/>
</dbReference>
<evidence type="ECO:0000313" key="4">
    <source>
        <dbReference type="Proteomes" id="UP000688137"/>
    </source>
</evidence>
<gene>
    <name evidence="3" type="ORF">PPRIM_AZ9-3.1.T0380210</name>
</gene>
<evidence type="ECO:0000259" key="2">
    <source>
        <dbReference type="Pfam" id="PF09458"/>
    </source>
</evidence>
<keyword evidence="4" id="KW-1185">Reference proteome</keyword>
<feature type="signal peptide" evidence="1">
    <location>
        <begin position="1"/>
        <end position="21"/>
    </location>
</feature>
<evidence type="ECO:0000313" key="3">
    <source>
        <dbReference type="EMBL" id="CAD8065986.1"/>
    </source>
</evidence>
<name>A0A8S1LN65_PARPR</name>
<dbReference type="OMA" id="SFIVPRY"/>
<evidence type="ECO:0000256" key="1">
    <source>
        <dbReference type="SAM" id="SignalP"/>
    </source>
</evidence>
<feature type="domain" description="H-type lectin" evidence="2">
    <location>
        <begin position="38"/>
        <end position="101"/>
    </location>
</feature>
<dbReference type="Proteomes" id="UP000688137">
    <property type="component" value="Unassembled WGS sequence"/>
</dbReference>
<comment type="caution">
    <text evidence="3">The sequence shown here is derived from an EMBL/GenBank/DDBJ whole genome shotgun (WGS) entry which is preliminary data.</text>
</comment>